<dbReference type="PANTHER" id="PTHR23348">
    <property type="entry name" value="PERIAXIN/AHNAK"/>
    <property type="match status" value="1"/>
</dbReference>
<dbReference type="GO" id="GO:0043484">
    <property type="term" value="P:regulation of RNA splicing"/>
    <property type="evidence" value="ECO:0007669"/>
    <property type="project" value="TreeGrafter"/>
</dbReference>
<reference evidence="5" key="1">
    <citation type="journal article" date="2004" name="Nature">
        <title>Genome duplication in the teleost fish Tetraodon nigroviridis reveals the early vertebrate proto-karyotype.</title>
        <authorList>
            <person name="Jaillon O."/>
            <person name="Aury J.-M."/>
            <person name="Brunet F."/>
            <person name="Petit J.-L."/>
            <person name="Stange-Thomann N."/>
            <person name="Mauceli E."/>
            <person name="Bouneau L."/>
            <person name="Fischer C."/>
            <person name="Ozouf-Costaz C."/>
            <person name="Bernot A."/>
            <person name="Nicaud S."/>
            <person name="Jaffe D."/>
            <person name="Fisher S."/>
            <person name="Lutfalla G."/>
            <person name="Dossat C."/>
            <person name="Segurens B."/>
            <person name="Dasilva C."/>
            <person name="Salanoubat M."/>
            <person name="Levy M."/>
            <person name="Boudet N."/>
            <person name="Castellano S."/>
            <person name="Anthouard V."/>
            <person name="Jubin C."/>
            <person name="Castelli V."/>
            <person name="Katinka M."/>
            <person name="Vacherie B."/>
            <person name="Biemont C."/>
            <person name="Skalli Z."/>
            <person name="Cattolico L."/>
            <person name="Poulain J."/>
            <person name="De Berardinis V."/>
            <person name="Cruaud C."/>
            <person name="Duprat S."/>
            <person name="Brottier P."/>
            <person name="Coutanceau J.-P."/>
            <person name="Gouzy J."/>
            <person name="Parra G."/>
            <person name="Lardier G."/>
            <person name="Chapple C."/>
            <person name="McKernan K.J."/>
            <person name="McEwan P."/>
            <person name="Bosak S."/>
            <person name="Kellis M."/>
            <person name="Volff J.-N."/>
            <person name="Guigo R."/>
            <person name="Zody M.C."/>
            <person name="Mesirov J."/>
            <person name="Lindblad-Toh K."/>
            <person name="Birren B."/>
            <person name="Nusbaum C."/>
            <person name="Kahn D."/>
            <person name="Robinson-Rechavi M."/>
            <person name="Laudet V."/>
            <person name="Schachter V."/>
            <person name="Quetier F."/>
            <person name="Saurin W."/>
            <person name="Scarpelli C."/>
            <person name="Wincker P."/>
            <person name="Lander E.S."/>
            <person name="Weissenbach J."/>
            <person name="Roest Crollius H."/>
        </authorList>
    </citation>
    <scope>NUCLEOTIDE SEQUENCE [LARGE SCALE GENOMIC DNA]</scope>
</reference>
<evidence type="ECO:0000259" key="4">
    <source>
        <dbReference type="PROSITE" id="PS50106"/>
    </source>
</evidence>
<dbReference type="SMART" id="SM00228">
    <property type="entry name" value="PDZ"/>
    <property type="match status" value="1"/>
</dbReference>
<dbReference type="SUPFAM" id="SSF50156">
    <property type="entry name" value="PDZ domain-like"/>
    <property type="match status" value="1"/>
</dbReference>
<reference evidence="5" key="2">
    <citation type="submission" date="2004-02" db="EMBL/GenBank/DDBJ databases">
        <authorList>
            <consortium name="Genoscope"/>
            <consortium name="Whitehead Institute Centre for Genome Research"/>
        </authorList>
    </citation>
    <scope>NUCLEOTIDE SEQUENCE</scope>
</reference>
<dbReference type="AlphaFoldDB" id="Q4RFV8"/>
<feature type="domain" description="PDZ" evidence="4">
    <location>
        <begin position="2"/>
        <end position="69"/>
    </location>
</feature>
<dbReference type="GO" id="GO:0005737">
    <property type="term" value="C:cytoplasm"/>
    <property type="evidence" value="ECO:0007669"/>
    <property type="project" value="TreeGrafter"/>
</dbReference>
<comment type="subcellular location">
    <subcellularLocation>
        <location evidence="1">Nucleus</location>
    </subcellularLocation>
</comment>
<dbReference type="PROSITE" id="PS50106">
    <property type="entry name" value="PDZ"/>
    <property type="match status" value="1"/>
</dbReference>
<name>Q4RFV8_TETNG</name>
<dbReference type="InterPro" id="IPR001478">
    <property type="entry name" value="PDZ"/>
</dbReference>
<dbReference type="Pfam" id="PF00595">
    <property type="entry name" value="PDZ"/>
    <property type="match status" value="1"/>
</dbReference>
<feature type="non-terminal residue" evidence="5">
    <location>
        <position position="1"/>
    </location>
</feature>
<gene>
    <name evidence="5" type="ORF">GSTENG00035156001</name>
</gene>
<dbReference type="OrthoDB" id="447516at2759"/>
<accession>Q4RFV8</accession>
<sequence>VEIVVKTDAEAGASGYSVTGGGQQGIFVKDVLKDSPAAKHLSLKEGDQLLSAKVYFENVKYEDALKILQCAEPYKVSFELKRTIPGAEVSMRPCVPSVEVKGPKPKLTKMSVKGSKPFKAKKKRGGRFGLKRLKEKRREELVIEGIPPRLESGGVDVEFAFPTFKQRRRIKVEAEGAVPGGKAKRKIRMPKLKLPRVRLSRHSDEIDGAIKVQAKAMPQNDVLPPQKGIETDENLAKMKAEGDLPGKALSSQIHVGDISLPKVKEKTDINVSLSGDQKKGEIMAQLPTVNMPVTDVDLNTRHSDEVESPNISIPKVDFSLHESESISLDRKNKNKFSQPTVDVSLPKAKGIGDVDMTSYVGGDGRFTMPDFDISIPNMTSTVPKGLTPKDIDVEGDISLPKVKSPDVDVSIEGPEMKGGKLSLPSVDTDLDVEGPQLKGHKFKMPKFDVSLPKVNLPEGNVSMPALDISLPKGNLKGDVDVDGHMGKGARMHVPSVDLAMPKMKAKGVDLDIEGPELKVDISIPRGEFEADLDVEGPDLKGSKFKLPKFDVSLPKVNLPEGHINVQGPEIKGKKIEMPDIDISVPKGKCGTLNMPSLDVSLPQVKASDVEINLKGPDITGEKVNMPAVDISLPKGKMEGEINVEPPDVKGGKFKMPKFDVSLPKISLPKVDANVEGPSVKGDIKMPSVDVSLPKGKTDVEFEIDGKSGKEGKFHLPSFDVSLPKIKSKGFGVDIPNIEGDVSLPKVKSPDVDVSIEGPEMKGGKLSLPSVDTDLDVEGPQLKGHKFKMPKFDVSLPKVNLPEGNVSMPALDISLPKGNLKGDVDVDGHMVKASDVEINLEGPDITGEKVNIPAVDISLPKGKMEGEINVEPPDVKGGKFKMPKFDVSLPKISLPKVDANVEGPS</sequence>
<dbReference type="GO" id="GO:0032287">
    <property type="term" value="P:peripheral nervous system myelin maintenance"/>
    <property type="evidence" value="ECO:0007669"/>
    <property type="project" value="TreeGrafter"/>
</dbReference>
<evidence type="ECO:0000256" key="3">
    <source>
        <dbReference type="SAM" id="MobiDB-lite"/>
    </source>
</evidence>
<dbReference type="EMBL" id="CAAE01015113">
    <property type="protein sequence ID" value="CAG12724.1"/>
    <property type="molecule type" value="Genomic_DNA"/>
</dbReference>
<keyword evidence="2" id="KW-0539">Nucleus</keyword>
<feature type="non-terminal residue" evidence="5">
    <location>
        <position position="904"/>
    </location>
</feature>
<evidence type="ECO:0000256" key="2">
    <source>
        <dbReference type="ARBA" id="ARBA00023242"/>
    </source>
</evidence>
<dbReference type="InterPro" id="IPR036034">
    <property type="entry name" value="PDZ_sf"/>
</dbReference>
<feature type="region of interest" description="Disordered" evidence="3">
    <location>
        <begin position="404"/>
        <end position="427"/>
    </location>
</feature>
<dbReference type="GO" id="GO:0005634">
    <property type="term" value="C:nucleus"/>
    <property type="evidence" value="ECO:0007669"/>
    <property type="project" value="UniProtKB-SubCell"/>
</dbReference>
<dbReference type="InterPro" id="IPR052082">
    <property type="entry name" value="Myelin_sheath_structural"/>
</dbReference>
<protein>
    <submittedName>
        <fullName evidence="5">(spotted green pufferfish) hypothetical protein</fullName>
    </submittedName>
</protein>
<evidence type="ECO:0000256" key="1">
    <source>
        <dbReference type="ARBA" id="ARBA00004123"/>
    </source>
</evidence>
<dbReference type="PANTHER" id="PTHR23348:SF42">
    <property type="entry name" value="PERIAXIN"/>
    <property type="match status" value="1"/>
</dbReference>
<comment type="caution">
    <text evidence="5">The sequence shown here is derived from an EMBL/GenBank/DDBJ whole genome shotgun (WGS) entry which is preliminary data.</text>
</comment>
<evidence type="ECO:0000313" key="5">
    <source>
        <dbReference type="EMBL" id="CAG12724.1"/>
    </source>
</evidence>
<dbReference type="KEGG" id="tng:GSTEN00035156G001"/>
<organism evidence="5">
    <name type="scientific">Tetraodon nigroviridis</name>
    <name type="common">Spotted green pufferfish</name>
    <name type="synonym">Chelonodon nigroviridis</name>
    <dbReference type="NCBI Taxonomy" id="99883"/>
    <lineage>
        <taxon>Eukaryota</taxon>
        <taxon>Metazoa</taxon>
        <taxon>Chordata</taxon>
        <taxon>Craniata</taxon>
        <taxon>Vertebrata</taxon>
        <taxon>Euteleostomi</taxon>
        <taxon>Actinopterygii</taxon>
        <taxon>Neopterygii</taxon>
        <taxon>Teleostei</taxon>
        <taxon>Neoteleostei</taxon>
        <taxon>Acanthomorphata</taxon>
        <taxon>Eupercaria</taxon>
        <taxon>Tetraodontiformes</taxon>
        <taxon>Tetradontoidea</taxon>
        <taxon>Tetraodontidae</taxon>
        <taxon>Tetraodon</taxon>
    </lineage>
</organism>
<dbReference type="Gene3D" id="2.30.42.10">
    <property type="match status" value="1"/>
</dbReference>
<proteinExistence type="predicted"/>